<dbReference type="InterPro" id="IPR002059">
    <property type="entry name" value="CSP_DNA-bd"/>
</dbReference>
<proteinExistence type="predicted"/>
<dbReference type="InterPro" id="IPR012340">
    <property type="entry name" value="NA-bd_OB-fold"/>
</dbReference>
<gene>
    <name evidence="3" type="ORF">GSOID_T00018081001</name>
</gene>
<feature type="region of interest" description="Disordered" evidence="1">
    <location>
        <begin position="38"/>
        <end position="73"/>
    </location>
</feature>
<feature type="domain" description="CSD" evidence="2">
    <location>
        <begin position="84"/>
        <end position="154"/>
    </location>
</feature>
<dbReference type="PANTHER" id="PTHR11544">
    <property type="entry name" value="COLD SHOCK DOMAIN CONTAINING PROTEINS"/>
    <property type="match status" value="1"/>
</dbReference>
<dbReference type="InterPro" id="IPR050181">
    <property type="entry name" value="Cold_shock_domain"/>
</dbReference>
<dbReference type="GO" id="GO:0003676">
    <property type="term" value="F:nucleic acid binding"/>
    <property type="evidence" value="ECO:0007669"/>
    <property type="project" value="InterPro"/>
</dbReference>
<name>E4XQW7_OIKDI</name>
<dbReference type="InterPro" id="IPR019844">
    <property type="entry name" value="CSD_CS"/>
</dbReference>
<reference evidence="3" key="1">
    <citation type="journal article" date="2010" name="Science">
        <title>Plasticity of animal genome architecture unmasked by rapid evolution of a pelagic tunicate.</title>
        <authorList>
            <person name="Denoeud F."/>
            <person name="Henriet S."/>
            <person name="Mungpakdee S."/>
            <person name="Aury J.M."/>
            <person name="Da Silva C."/>
            <person name="Brinkmann H."/>
            <person name="Mikhaleva J."/>
            <person name="Olsen L.C."/>
            <person name="Jubin C."/>
            <person name="Canestro C."/>
            <person name="Bouquet J.M."/>
            <person name="Danks G."/>
            <person name="Poulain J."/>
            <person name="Campsteijn C."/>
            <person name="Adamski M."/>
            <person name="Cross I."/>
            <person name="Yadetie F."/>
            <person name="Muffato M."/>
            <person name="Louis A."/>
            <person name="Butcher S."/>
            <person name="Tsagkogeorga G."/>
            <person name="Konrad A."/>
            <person name="Singh S."/>
            <person name="Jensen M.F."/>
            <person name="Cong E.H."/>
            <person name="Eikeseth-Otteraa H."/>
            <person name="Noel B."/>
            <person name="Anthouard V."/>
            <person name="Porcel B.M."/>
            <person name="Kachouri-Lafond R."/>
            <person name="Nishino A."/>
            <person name="Ugolini M."/>
            <person name="Chourrout P."/>
            <person name="Nishida H."/>
            <person name="Aasland R."/>
            <person name="Huzurbazar S."/>
            <person name="Westhof E."/>
            <person name="Delsuc F."/>
            <person name="Lehrach H."/>
            <person name="Reinhardt R."/>
            <person name="Weissenbach J."/>
            <person name="Roy S.W."/>
            <person name="Artiguenave F."/>
            <person name="Postlethwait J.H."/>
            <person name="Manak J.R."/>
            <person name="Thompson E.M."/>
            <person name="Jaillon O."/>
            <person name="Du Pasquier L."/>
            <person name="Boudinot P."/>
            <person name="Liberles D.A."/>
            <person name="Volff J.N."/>
            <person name="Philippe H."/>
            <person name="Lenhard B."/>
            <person name="Roest Crollius H."/>
            <person name="Wincker P."/>
            <person name="Chourrout D."/>
        </authorList>
    </citation>
    <scope>NUCLEOTIDE SEQUENCE [LARGE SCALE GENOMIC DNA]</scope>
</reference>
<accession>E4XQW7</accession>
<feature type="region of interest" description="Disordered" evidence="1">
    <location>
        <begin position="150"/>
        <end position="270"/>
    </location>
</feature>
<dbReference type="CDD" id="cd04458">
    <property type="entry name" value="CSP_CDS"/>
    <property type="match status" value="1"/>
</dbReference>
<dbReference type="AlphaFoldDB" id="E4XQW7"/>
<dbReference type="PROSITE" id="PS51857">
    <property type="entry name" value="CSD_2"/>
    <property type="match status" value="1"/>
</dbReference>
<evidence type="ECO:0000259" key="2">
    <source>
        <dbReference type="PROSITE" id="PS51857"/>
    </source>
</evidence>
<feature type="compositionally biased region" description="Basic residues" evidence="1">
    <location>
        <begin position="210"/>
        <end position="228"/>
    </location>
</feature>
<evidence type="ECO:0000313" key="4">
    <source>
        <dbReference type="Proteomes" id="UP000001307"/>
    </source>
</evidence>
<sequence length="270" mass="29545">MTGVVAETKTGSGDAPVCSNEPQKPTVVEEITDALKETKIAEENAPADAPKAEEGSSVDPEAADSEAKPKKERVYKKKHVLTRNVAGTVKWFNISRGFGFIERNDGGADVFLHQSGVVGSGRRHRFSLFLKGGEEVEFDVAQGAKGPEAVAVTSPGGFELAPFNPRYRRGPRRERNNVRKEDHAEDTTSPEESPREPLDSNNNRPERPERRRRGNKLDKNRRRNNRKGAKNEPKNEGEKEGEEAPVAAAPAAPPAVPNALLQSPQLICIE</sequence>
<keyword evidence="4" id="KW-1185">Reference proteome</keyword>
<protein>
    <recommendedName>
        <fullName evidence="2">CSD domain-containing protein</fullName>
    </recommendedName>
</protein>
<dbReference type="PRINTS" id="PR00050">
    <property type="entry name" value="COLDSHOCK"/>
</dbReference>
<feature type="compositionally biased region" description="Basic and acidic residues" evidence="1">
    <location>
        <begin position="229"/>
        <end position="238"/>
    </location>
</feature>
<dbReference type="SMART" id="SM00357">
    <property type="entry name" value="CSP"/>
    <property type="match status" value="1"/>
</dbReference>
<evidence type="ECO:0000313" key="3">
    <source>
        <dbReference type="EMBL" id="CBY12203.1"/>
    </source>
</evidence>
<dbReference type="Pfam" id="PF00313">
    <property type="entry name" value="CSD"/>
    <property type="match status" value="1"/>
</dbReference>
<dbReference type="InterPro" id="IPR011129">
    <property type="entry name" value="CSD"/>
</dbReference>
<dbReference type="OrthoDB" id="422005at2759"/>
<dbReference type="Proteomes" id="UP000001307">
    <property type="component" value="Unassembled WGS sequence"/>
</dbReference>
<evidence type="ECO:0000256" key="1">
    <source>
        <dbReference type="SAM" id="MobiDB-lite"/>
    </source>
</evidence>
<dbReference type="InParanoid" id="E4XQW7"/>
<dbReference type="Gene3D" id="2.40.50.140">
    <property type="entry name" value="Nucleic acid-binding proteins"/>
    <property type="match status" value="1"/>
</dbReference>
<dbReference type="EMBL" id="FN653110">
    <property type="protein sequence ID" value="CBY12203.1"/>
    <property type="molecule type" value="Genomic_DNA"/>
</dbReference>
<dbReference type="PROSITE" id="PS00352">
    <property type="entry name" value="CSD_1"/>
    <property type="match status" value="1"/>
</dbReference>
<organism evidence="3">
    <name type="scientific">Oikopleura dioica</name>
    <name type="common">Tunicate</name>
    <dbReference type="NCBI Taxonomy" id="34765"/>
    <lineage>
        <taxon>Eukaryota</taxon>
        <taxon>Metazoa</taxon>
        <taxon>Chordata</taxon>
        <taxon>Tunicata</taxon>
        <taxon>Appendicularia</taxon>
        <taxon>Copelata</taxon>
        <taxon>Oikopleuridae</taxon>
        <taxon>Oikopleura</taxon>
    </lineage>
</organism>
<dbReference type="SUPFAM" id="SSF50249">
    <property type="entry name" value="Nucleic acid-binding proteins"/>
    <property type="match status" value="1"/>
</dbReference>
<feature type="compositionally biased region" description="Basic and acidic residues" evidence="1">
    <location>
        <begin position="173"/>
        <end position="209"/>
    </location>
</feature>
<feature type="region of interest" description="Disordered" evidence="1">
    <location>
        <begin position="1"/>
        <end position="26"/>
    </location>
</feature>
<feature type="compositionally biased region" description="Polar residues" evidence="1">
    <location>
        <begin position="260"/>
        <end position="270"/>
    </location>
</feature>